<keyword evidence="2 3" id="KW-0067">ATP-binding</keyword>
<dbReference type="SUPFAM" id="SSF52980">
    <property type="entry name" value="Restriction endonuclease-like"/>
    <property type="match status" value="1"/>
</dbReference>
<dbReference type="Gene3D" id="3.40.1350.10">
    <property type="match status" value="1"/>
</dbReference>
<dbReference type="GO" id="GO:0005524">
    <property type="term" value="F:ATP binding"/>
    <property type="evidence" value="ECO:0007669"/>
    <property type="project" value="UniProtKB-UniRule"/>
</dbReference>
<evidence type="ECO:0000256" key="3">
    <source>
        <dbReference type="PROSITE-ProRule" id="PRU00492"/>
    </source>
</evidence>
<sequence length="280" mass="31857">MNSTINIIKATGEREPYSREKIIYSIKRAGIPDVLRDQVVRHIEEKLFPGISTSEIYRHISEFIGRSAHPYYEASYNLKRAIMELGPSGFPFEQLVAAILSSKGYRDVQTNVTLQGKCVSHEIDVLAVKNEGHYLIECKFHNQPGLRTDVKVALYVDARFQDVLSAWKAEGDRHKLHQAWIFTNTKCSKDVISYANCRGMKVTAWGYPDKDNLQELIESGKYYPITCLVSLPNFFKQKLLAQNIVLVSDLKANKNLIKSLSVSDPEKAKVEQEINYLLNS</sequence>
<proteinExistence type="predicted"/>
<dbReference type="InterPro" id="IPR005144">
    <property type="entry name" value="ATP-cone_dom"/>
</dbReference>
<protein>
    <recommendedName>
        <fullName evidence="4">ATP-cone domain-containing protein</fullName>
    </recommendedName>
</protein>
<dbReference type="AlphaFoldDB" id="A0A1F6A6N2"/>
<accession>A0A1F6A6N2</accession>
<dbReference type="EMBL" id="MFJN01000049">
    <property type="protein sequence ID" value="OGG20351.1"/>
    <property type="molecule type" value="Genomic_DNA"/>
</dbReference>
<comment type="caution">
    <text evidence="5">The sequence shown here is derived from an EMBL/GenBank/DDBJ whole genome shotgun (WGS) entry which is preliminary data.</text>
</comment>
<evidence type="ECO:0000259" key="4">
    <source>
        <dbReference type="PROSITE" id="PS51161"/>
    </source>
</evidence>
<organism evidence="5 6">
    <name type="scientific">Candidatus Gottesmanbacteria bacterium RIFCSPHIGHO2_02_FULL_40_13</name>
    <dbReference type="NCBI Taxonomy" id="1798384"/>
    <lineage>
        <taxon>Bacteria</taxon>
        <taxon>Candidatus Gottesmaniibacteriota</taxon>
    </lineage>
</organism>
<feature type="domain" description="ATP-cone" evidence="4">
    <location>
        <begin position="5"/>
        <end position="110"/>
    </location>
</feature>
<evidence type="ECO:0000256" key="2">
    <source>
        <dbReference type="ARBA" id="ARBA00022840"/>
    </source>
</evidence>
<name>A0A1F6A6N2_9BACT</name>
<evidence type="ECO:0000256" key="1">
    <source>
        <dbReference type="ARBA" id="ARBA00022741"/>
    </source>
</evidence>
<dbReference type="InterPro" id="IPR011335">
    <property type="entry name" value="Restrct_endonuc-II-like"/>
</dbReference>
<dbReference type="InterPro" id="IPR011856">
    <property type="entry name" value="tRNA_endonuc-like_dom_sf"/>
</dbReference>
<evidence type="ECO:0000313" key="5">
    <source>
        <dbReference type="EMBL" id="OGG20351.1"/>
    </source>
</evidence>
<evidence type="ECO:0000313" key="6">
    <source>
        <dbReference type="Proteomes" id="UP000177092"/>
    </source>
</evidence>
<dbReference type="Pfam" id="PF03477">
    <property type="entry name" value="ATP-cone"/>
    <property type="match status" value="1"/>
</dbReference>
<dbReference type="PROSITE" id="PS51161">
    <property type="entry name" value="ATP_CONE"/>
    <property type="match status" value="1"/>
</dbReference>
<dbReference type="Pfam" id="PF08378">
    <property type="entry name" value="NERD"/>
    <property type="match status" value="1"/>
</dbReference>
<gene>
    <name evidence="5" type="ORF">A3D03_06545</name>
</gene>
<dbReference type="InterPro" id="IPR011528">
    <property type="entry name" value="NERD"/>
</dbReference>
<keyword evidence="1 3" id="KW-0547">Nucleotide-binding</keyword>
<dbReference type="CDD" id="cd22308">
    <property type="entry name" value="Af1548-like"/>
    <property type="match status" value="1"/>
</dbReference>
<dbReference type="Proteomes" id="UP000177092">
    <property type="component" value="Unassembled WGS sequence"/>
</dbReference>
<dbReference type="GO" id="GO:0003676">
    <property type="term" value="F:nucleic acid binding"/>
    <property type="evidence" value="ECO:0007669"/>
    <property type="project" value="InterPro"/>
</dbReference>
<dbReference type="STRING" id="1798384.A3D03_06545"/>
<reference evidence="5 6" key="1">
    <citation type="journal article" date="2016" name="Nat. Commun.">
        <title>Thousands of microbial genomes shed light on interconnected biogeochemical processes in an aquifer system.</title>
        <authorList>
            <person name="Anantharaman K."/>
            <person name="Brown C.T."/>
            <person name="Hug L.A."/>
            <person name="Sharon I."/>
            <person name="Castelle C.J."/>
            <person name="Probst A.J."/>
            <person name="Thomas B.C."/>
            <person name="Singh A."/>
            <person name="Wilkins M.J."/>
            <person name="Karaoz U."/>
            <person name="Brodie E.L."/>
            <person name="Williams K.H."/>
            <person name="Hubbard S.S."/>
            <person name="Banfield J.F."/>
        </authorList>
    </citation>
    <scope>NUCLEOTIDE SEQUENCE [LARGE SCALE GENOMIC DNA]</scope>
</reference>